<keyword evidence="6 11" id="KW-0378">Hydrolase</keyword>
<keyword evidence="7 12" id="KW-0862">Zinc</keyword>
<protein>
    <recommendedName>
        <fullName evidence="11">Sphingomyelin phosphodiesterase</fullName>
        <ecNumber evidence="11">3.1.4.12</ecNumber>
    </recommendedName>
</protein>
<feature type="binding site" evidence="12">
    <location>
        <position position="289"/>
    </location>
    <ligand>
        <name>Zn(2+)</name>
        <dbReference type="ChEBI" id="CHEBI:29105"/>
        <label>1</label>
    </ligand>
</feature>
<dbReference type="PIRSF" id="PIRSF000948">
    <property type="entry name" value="Sphingomy_PDE"/>
    <property type="match status" value="1"/>
</dbReference>
<feature type="disulfide bond" evidence="13">
    <location>
        <begin position="597"/>
        <end position="601"/>
    </location>
</feature>
<comment type="catalytic activity">
    <reaction evidence="10">
        <text>a sphingomyelin + H2O = phosphocholine + an N-acylsphing-4-enine + H(+)</text>
        <dbReference type="Rhea" id="RHEA:19253"/>
        <dbReference type="ChEBI" id="CHEBI:15377"/>
        <dbReference type="ChEBI" id="CHEBI:15378"/>
        <dbReference type="ChEBI" id="CHEBI:17636"/>
        <dbReference type="ChEBI" id="CHEBI:52639"/>
        <dbReference type="ChEBI" id="CHEBI:295975"/>
        <dbReference type="EC" id="3.1.4.12"/>
    </reaction>
    <physiologicalReaction direction="left-to-right" evidence="10">
        <dbReference type="Rhea" id="RHEA:19254"/>
    </physiologicalReaction>
</comment>
<dbReference type="Proteomes" id="UP001153709">
    <property type="component" value="Chromosome 9"/>
</dbReference>
<feature type="domain" description="Saposin B-type" evidence="15">
    <location>
        <begin position="100"/>
        <end position="183"/>
    </location>
</feature>
<keyword evidence="11" id="KW-0326">Glycosidase</keyword>
<reference evidence="16" key="1">
    <citation type="submission" date="2022-01" db="EMBL/GenBank/DDBJ databases">
        <authorList>
            <person name="King R."/>
        </authorList>
    </citation>
    <scope>NUCLEOTIDE SEQUENCE</scope>
</reference>
<evidence type="ECO:0000313" key="16">
    <source>
        <dbReference type="EMBL" id="CAG9841105.1"/>
    </source>
</evidence>
<dbReference type="GO" id="GO:0016020">
    <property type="term" value="C:membrane"/>
    <property type="evidence" value="ECO:0007669"/>
    <property type="project" value="GOC"/>
</dbReference>
<dbReference type="GO" id="GO:0005764">
    <property type="term" value="C:lysosome"/>
    <property type="evidence" value="ECO:0007669"/>
    <property type="project" value="TreeGrafter"/>
</dbReference>
<feature type="binding site" evidence="12">
    <location>
        <position position="329"/>
    </location>
    <ligand>
        <name>Zn(2+)</name>
        <dbReference type="ChEBI" id="CHEBI:29105"/>
        <label>2</label>
    </ligand>
</feature>
<dbReference type="GO" id="GO:0006685">
    <property type="term" value="P:sphingomyelin catabolic process"/>
    <property type="evidence" value="ECO:0007669"/>
    <property type="project" value="UniProtKB-UniRule"/>
</dbReference>
<dbReference type="GO" id="GO:0005615">
    <property type="term" value="C:extracellular space"/>
    <property type="evidence" value="ECO:0007669"/>
    <property type="project" value="TreeGrafter"/>
</dbReference>
<feature type="binding site" evidence="12">
    <location>
        <position position="473"/>
    </location>
    <ligand>
        <name>Zn(2+)</name>
        <dbReference type="ChEBI" id="CHEBI:29105"/>
        <label>2</label>
    </ligand>
</feature>
<sequence length="624" mass="71804">MNWWILGWWSIGFLVSVAWSQPEEDRVLHKTSDFSKKENFVADRSMPLGLTDDEIKTIQKLFAKRVGLDHYKEIDAATFRSLLENVFVTQERGLLSIIKNNAYCGLCKLLILKIQSSGLTKKVAEFICNTYNLEATLNSTGFCKHVVDLNMPVLEYVVNNSKILDPELACTILLQTRDCYYPNPALSWVADIPQSTPVYPNNTKDPSKKSLKVLHLTDAHISLDYEHNGAVECGYLLCCKKGLGNVTKGKNAGYWGEYDCDIPPWLYESTLQHISNTHKDLDYIYFTGDVVDHTIWNTTIESNTKVITYAFRALQEKFPTTPVFAVIGNHESHPANVYAPHKEDILAKGLSTSWLYDLMAKLWSPWLPENALNTVRLQGYYAYSVSDRFKIIVLNNNVCFSFNWFLLLDTEYIKEQLQFLIRELEESEQKRQFVHILAHISVGNKECIEPWEVSYNKIVQRYAHIIKGQFVGHTHTDELKIFYDKEKNPINVVYNGASLTPFVQYNPNYKIMHVDPDTLDILDIDTYYFNLTEANLYPDRSPAWKKLYSMKEAYDLPDLSPESFDVFADKLFNDTALMNLYYRNYVSLGDASLKEGCDSKCLHNIRCKVVTTSSLHPQKKQCLD</sequence>
<evidence type="ECO:0000256" key="12">
    <source>
        <dbReference type="PIRSR" id="PIRSR000948-1"/>
    </source>
</evidence>
<dbReference type="PROSITE" id="PS50015">
    <property type="entry name" value="SAP_B"/>
    <property type="match status" value="1"/>
</dbReference>
<dbReference type="InterPro" id="IPR008139">
    <property type="entry name" value="SaposinB_dom"/>
</dbReference>
<evidence type="ECO:0000256" key="10">
    <source>
        <dbReference type="ARBA" id="ARBA00047268"/>
    </source>
</evidence>
<evidence type="ECO:0000256" key="2">
    <source>
        <dbReference type="ARBA" id="ARBA00008234"/>
    </source>
</evidence>
<proteinExistence type="inferred from homology"/>
<dbReference type="InterPro" id="IPR045473">
    <property type="entry name" value="ASM_C"/>
</dbReference>
<evidence type="ECO:0000256" key="14">
    <source>
        <dbReference type="SAM" id="SignalP"/>
    </source>
</evidence>
<organism evidence="16 17">
    <name type="scientific">Diabrotica balteata</name>
    <name type="common">Banded cucumber beetle</name>
    <dbReference type="NCBI Taxonomy" id="107213"/>
    <lineage>
        <taxon>Eukaryota</taxon>
        <taxon>Metazoa</taxon>
        <taxon>Ecdysozoa</taxon>
        <taxon>Arthropoda</taxon>
        <taxon>Hexapoda</taxon>
        <taxon>Insecta</taxon>
        <taxon>Pterygota</taxon>
        <taxon>Neoptera</taxon>
        <taxon>Endopterygota</taxon>
        <taxon>Coleoptera</taxon>
        <taxon>Polyphaga</taxon>
        <taxon>Cucujiformia</taxon>
        <taxon>Chrysomeloidea</taxon>
        <taxon>Chrysomelidae</taxon>
        <taxon>Galerucinae</taxon>
        <taxon>Diabroticina</taxon>
        <taxon>Diabroticites</taxon>
        <taxon>Diabrotica</taxon>
    </lineage>
</organism>
<feature type="signal peptide" evidence="14">
    <location>
        <begin position="1"/>
        <end position="20"/>
    </location>
</feature>
<dbReference type="AlphaFoldDB" id="A0A9N9TC35"/>
<dbReference type="GO" id="GO:0046872">
    <property type="term" value="F:metal ion binding"/>
    <property type="evidence" value="ECO:0007669"/>
    <property type="project" value="UniProtKB-KW"/>
</dbReference>
<evidence type="ECO:0000256" key="1">
    <source>
        <dbReference type="ARBA" id="ARBA00004613"/>
    </source>
</evidence>
<feature type="disulfide bond" evidence="13">
    <location>
        <begin position="239"/>
        <end position="260"/>
    </location>
</feature>
<dbReference type="OrthoDB" id="282973at2759"/>
<evidence type="ECO:0000256" key="8">
    <source>
        <dbReference type="ARBA" id="ARBA00023157"/>
    </source>
</evidence>
<dbReference type="CDD" id="cd00842">
    <property type="entry name" value="MPP_ASMase"/>
    <property type="match status" value="1"/>
</dbReference>
<dbReference type="EC" id="3.1.4.12" evidence="11"/>
<evidence type="ECO:0000256" key="7">
    <source>
        <dbReference type="ARBA" id="ARBA00022833"/>
    </source>
</evidence>
<evidence type="ECO:0000256" key="13">
    <source>
        <dbReference type="PIRSR" id="PIRSR000948-2"/>
    </source>
</evidence>
<dbReference type="InterPro" id="IPR004843">
    <property type="entry name" value="Calcineurin-like_PHP"/>
</dbReference>
<dbReference type="InterPro" id="IPR011160">
    <property type="entry name" value="Sphingomy_PDE"/>
</dbReference>
<comment type="cofactor">
    <cofactor evidence="12">
        <name>Zn(2+)</name>
        <dbReference type="ChEBI" id="CHEBI:29105"/>
    </cofactor>
    <text evidence="12">Binds 2 Zn(2+) ions per subunit.</text>
</comment>
<keyword evidence="17" id="KW-1185">Reference proteome</keyword>
<evidence type="ECO:0000256" key="9">
    <source>
        <dbReference type="ARBA" id="ARBA00023180"/>
    </source>
</evidence>
<keyword evidence="9" id="KW-0325">Glycoprotein</keyword>
<evidence type="ECO:0000313" key="17">
    <source>
        <dbReference type="Proteomes" id="UP001153709"/>
    </source>
</evidence>
<dbReference type="GO" id="GO:0061750">
    <property type="term" value="F:acid sphingomyelin phosphodiesterase activity"/>
    <property type="evidence" value="ECO:0007669"/>
    <property type="project" value="TreeGrafter"/>
</dbReference>
<dbReference type="Pfam" id="PF00149">
    <property type="entry name" value="Metallophos"/>
    <property type="match status" value="1"/>
</dbReference>
<dbReference type="Gene3D" id="3.60.21.10">
    <property type="match status" value="1"/>
</dbReference>
<evidence type="ECO:0000256" key="3">
    <source>
        <dbReference type="ARBA" id="ARBA00022525"/>
    </source>
</evidence>
<feature type="disulfide bond" evidence="13">
    <location>
        <begin position="399"/>
        <end position="447"/>
    </location>
</feature>
<dbReference type="EMBL" id="OU898284">
    <property type="protein sequence ID" value="CAG9841105.1"/>
    <property type="molecule type" value="Genomic_DNA"/>
</dbReference>
<evidence type="ECO:0000259" key="15">
    <source>
        <dbReference type="PROSITE" id="PS50015"/>
    </source>
</evidence>
<evidence type="ECO:0000256" key="4">
    <source>
        <dbReference type="ARBA" id="ARBA00022723"/>
    </source>
</evidence>
<dbReference type="InterPro" id="IPR029052">
    <property type="entry name" value="Metallo-depent_PP-like"/>
</dbReference>
<comment type="similarity">
    <text evidence="2 11">Belongs to the acid sphingomyelinase family.</text>
</comment>
<keyword evidence="8 13" id="KW-1015">Disulfide bond</keyword>
<feature type="binding site" evidence="12">
    <location>
        <position position="439"/>
    </location>
    <ligand>
        <name>Zn(2+)</name>
        <dbReference type="ChEBI" id="CHEBI:29105"/>
        <label>2</label>
    </ligand>
</feature>
<accession>A0A9N9TC35</accession>
<comment type="function">
    <text evidence="11">Converts sphingomyelin to ceramide.</text>
</comment>
<gene>
    <name evidence="16" type="ORF">DIABBA_LOCUS13697</name>
</gene>
<keyword evidence="3" id="KW-0964">Secreted</keyword>
<feature type="binding site" evidence="12">
    <location>
        <position position="289"/>
    </location>
    <ligand>
        <name>Zn(2+)</name>
        <dbReference type="ChEBI" id="CHEBI:29105"/>
        <label>2</label>
    </ligand>
</feature>
<keyword evidence="4 12" id="KW-0479">Metal-binding</keyword>
<feature type="binding site" evidence="12">
    <location>
        <position position="475"/>
    </location>
    <ligand>
        <name>Zn(2+)</name>
        <dbReference type="ChEBI" id="CHEBI:29105"/>
        <label>1</label>
    </ligand>
</feature>
<dbReference type="GO" id="GO:0046513">
    <property type="term" value="P:ceramide biosynthetic process"/>
    <property type="evidence" value="ECO:0007669"/>
    <property type="project" value="TreeGrafter"/>
</dbReference>
<feature type="binding site" evidence="12">
    <location>
        <position position="220"/>
    </location>
    <ligand>
        <name>Zn(2+)</name>
        <dbReference type="ChEBI" id="CHEBI:29105"/>
        <label>1</label>
    </ligand>
</feature>
<dbReference type="Pfam" id="PF19272">
    <property type="entry name" value="ASMase_C"/>
    <property type="match status" value="1"/>
</dbReference>
<keyword evidence="5 14" id="KW-0732">Signal</keyword>
<name>A0A9N9TC35_DIABA</name>
<feature type="disulfide bond" evidence="13">
    <location>
        <begin position="233"/>
        <end position="238"/>
    </location>
</feature>
<dbReference type="PANTHER" id="PTHR10340">
    <property type="entry name" value="SPHINGOMYELIN PHOSPHODIESTERASE"/>
    <property type="match status" value="1"/>
</dbReference>
<feature type="binding site" evidence="12">
    <location>
        <position position="218"/>
    </location>
    <ligand>
        <name>Zn(2+)</name>
        <dbReference type="ChEBI" id="CHEBI:29105"/>
        <label>1</label>
    </ligand>
</feature>
<evidence type="ECO:0000256" key="6">
    <source>
        <dbReference type="ARBA" id="ARBA00022801"/>
    </source>
</evidence>
<dbReference type="InterPro" id="IPR041805">
    <property type="entry name" value="ASMase/PPN1_MPP"/>
</dbReference>
<dbReference type="SUPFAM" id="SSF56300">
    <property type="entry name" value="Metallo-dependent phosphatases"/>
    <property type="match status" value="1"/>
</dbReference>
<feature type="chain" id="PRO_5040142834" description="Sphingomyelin phosphodiesterase" evidence="14">
    <location>
        <begin position="21"/>
        <end position="624"/>
    </location>
</feature>
<dbReference type="GO" id="GO:0016798">
    <property type="term" value="F:hydrolase activity, acting on glycosyl bonds"/>
    <property type="evidence" value="ECO:0007669"/>
    <property type="project" value="UniProtKB-KW"/>
</dbReference>
<evidence type="ECO:0000256" key="11">
    <source>
        <dbReference type="PIRNR" id="PIRNR000948"/>
    </source>
</evidence>
<comment type="subcellular location">
    <subcellularLocation>
        <location evidence="1">Secreted</location>
    </subcellularLocation>
</comment>
<evidence type="ECO:0000256" key="5">
    <source>
        <dbReference type="ARBA" id="ARBA00022729"/>
    </source>
</evidence>
<dbReference type="PANTHER" id="PTHR10340:SF29">
    <property type="entry name" value="SPHINGOMYELIN PHOSPHODIESTERASE"/>
    <property type="match status" value="1"/>
</dbReference>